<sequence length="303" mass="35002">MFKRGDPMAITHRKYNSSEDYEKISRFLVDCNSYYGTRFDDNLTLFEFQAALASGLESPPKSVDDMLQRVILWFDGDQLVGLLEEGAFCFDPEYRFLFKEAIRIRKDINPDHEWEVYEGDEDFEAALEQSGYQKTGEYWVRRDLNLKDDIVEANLPHGFFCKSVPDSKEHGEVYQAYKLCYGIPFNEVILKNFYETSTYRKELDLVAVDGNNHVAALCSGRYDEESKLLTIEAVSCYPDFRNRGISKALLREQLMAAKELGANRATVYTGMPEKFPAPNQLYESAGFDMVGKRFVWKQQTSKL</sequence>
<protein>
    <submittedName>
        <fullName evidence="2">GNAT family N-acetyltransferase</fullName>
    </submittedName>
</protein>
<keyword evidence="2" id="KW-0808">Transferase</keyword>
<dbReference type="Proteomes" id="UP000265801">
    <property type="component" value="Unassembled WGS sequence"/>
</dbReference>
<accession>A0A3A1QSQ3</accession>
<name>A0A3A1QSQ3_9BACI</name>
<proteinExistence type="predicted"/>
<evidence type="ECO:0000259" key="1">
    <source>
        <dbReference type="PROSITE" id="PS51186"/>
    </source>
</evidence>
<dbReference type="InterPro" id="IPR000182">
    <property type="entry name" value="GNAT_dom"/>
</dbReference>
<dbReference type="OrthoDB" id="62792at2"/>
<gene>
    <name evidence="2" type="ORF">D3H55_16870</name>
</gene>
<evidence type="ECO:0000313" key="2">
    <source>
        <dbReference type="EMBL" id="RIW30406.1"/>
    </source>
</evidence>
<dbReference type="AlphaFoldDB" id="A0A3A1QSQ3"/>
<evidence type="ECO:0000313" key="3">
    <source>
        <dbReference type="Proteomes" id="UP000265801"/>
    </source>
</evidence>
<reference evidence="2 3" key="1">
    <citation type="submission" date="2018-09" db="EMBL/GenBank/DDBJ databases">
        <title>Bacillus saliacetes sp. nov., isolated from Thai shrimp paste (Ka-pi).</title>
        <authorList>
            <person name="Daroonpunt R."/>
            <person name="Tanasupawat S."/>
            <person name="Yiamsombut S."/>
        </authorList>
    </citation>
    <scope>NUCLEOTIDE SEQUENCE [LARGE SCALE GENOMIC DNA]</scope>
    <source>
        <strain evidence="2 3">SKP7-4</strain>
    </source>
</reference>
<dbReference type="PROSITE" id="PS51186">
    <property type="entry name" value="GNAT"/>
    <property type="match status" value="1"/>
</dbReference>
<dbReference type="InterPro" id="IPR016181">
    <property type="entry name" value="Acyl_CoA_acyltransferase"/>
</dbReference>
<comment type="caution">
    <text evidence="2">The sequence shown here is derived from an EMBL/GenBank/DDBJ whole genome shotgun (WGS) entry which is preliminary data.</text>
</comment>
<organism evidence="2 3">
    <name type="scientific">Bacillus salacetis</name>
    <dbReference type="NCBI Taxonomy" id="2315464"/>
    <lineage>
        <taxon>Bacteria</taxon>
        <taxon>Bacillati</taxon>
        <taxon>Bacillota</taxon>
        <taxon>Bacilli</taxon>
        <taxon>Bacillales</taxon>
        <taxon>Bacillaceae</taxon>
        <taxon>Bacillus</taxon>
    </lineage>
</organism>
<dbReference type="CDD" id="cd04301">
    <property type="entry name" value="NAT_SF"/>
    <property type="match status" value="1"/>
</dbReference>
<keyword evidence="3" id="KW-1185">Reference proteome</keyword>
<dbReference type="Pfam" id="PF00583">
    <property type="entry name" value="Acetyltransf_1"/>
    <property type="match status" value="1"/>
</dbReference>
<dbReference type="GO" id="GO:0016747">
    <property type="term" value="F:acyltransferase activity, transferring groups other than amino-acyl groups"/>
    <property type="evidence" value="ECO:0007669"/>
    <property type="project" value="InterPro"/>
</dbReference>
<dbReference type="Gene3D" id="3.40.630.30">
    <property type="match status" value="1"/>
</dbReference>
<dbReference type="EMBL" id="QXIR01000026">
    <property type="protein sequence ID" value="RIW30406.1"/>
    <property type="molecule type" value="Genomic_DNA"/>
</dbReference>
<dbReference type="RefSeq" id="WP_119548490.1">
    <property type="nucleotide sequence ID" value="NZ_QXIR01000026.1"/>
</dbReference>
<feature type="domain" description="N-acetyltransferase" evidence="1">
    <location>
        <begin position="172"/>
        <end position="303"/>
    </location>
</feature>
<dbReference type="SUPFAM" id="SSF55729">
    <property type="entry name" value="Acyl-CoA N-acyltransferases (Nat)"/>
    <property type="match status" value="1"/>
</dbReference>